<dbReference type="Proteomes" id="UP000287651">
    <property type="component" value="Unassembled WGS sequence"/>
</dbReference>
<comment type="caution">
    <text evidence="1">The sequence shown here is derived from an EMBL/GenBank/DDBJ whole genome shotgun (WGS) entry which is preliminary data.</text>
</comment>
<dbReference type="GO" id="GO:0005829">
    <property type="term" value="C:cytosol"/>
    <property type="evidence" value="ECO:0007669"/>
    <property type="project" value="TreeGrafter"/>
</dbReference>
<accession>A0A426ZYZ0</accession>
<protein>
    <recommendedName>
        <fullName evidence="3">Proteasome activator Blm10 mid region domain-containing protein</fullName>
    </recommendedName>
</protein>
<dbReference type="PANTHER" id="PTHR32170">
    <property type="entry name" value="PROTEASOME ACTIVATOR COMPLEX SUBUNIT 4"/>
    <property type="match status" value="1"/>
</dbReference>
<organism evidence="1 2">
    <name type="scientific">Ensete ventricosum</name>
    <name type="common">Abyssinian banana</name>
    <name type="synonym">Musa ensete</name>
    <dbReference type="NCBI Taxonomy" id="4639"/>
    <lineage>
        <taxon>Eukaryota</taxon>
        <taxon>Viridiplantae</taxon>
        <taxon>Streptophyta</taxon>
        <taxon>Embryophyta</taxon>
        <taxon>Tracheophyta</taxon>
        <taxon>Spermatophyta</taxon>
        <taxon>Magnoliopsida</taxon>
        <taxon>Liliopsida</taxon>
        <taxon>Zingiberales</taxon>
        <taxon>Musaceae</taxon>
        <taxon>Ensete</taxon>
    </lineage>
</organism>
<gene>
    <name evidence="1" type="ORF">B296_00010628</name>
</gene>
<reference evidence="1 2" key="1">
    <citation type="journal article" date="2014" name="Agronomy (Basel)">
        <title>A Draft Genome Sequence for Ensete ventricosum, the Drought-Tolerant Tree Against Hunger.</title>
        <authorList>
            <person name="Harrison J."/>
            <person name="Moore K.A."/>
            <person name="Paszkiewicz K."/>
            <person name="Jones T."/>
            <person name="Grant M."/>
            <person name="Ambacheew D."/>
            <person name="Muzemil S."/>
            <person name="Studholme D.J."/>
        </authorList>
    </citation>
    <scope>NUCLEOTIDE SEQUENCE [LARGE SCALE GENOMIC DNA]</scope>
</reference>
<dbReference type="GO" id="GO:0005634">
    <property type="term" value="C:nucleus"/>
    <property type="evidence" value="ECO:0007669"/>
    <property type="project" value="TreeGrafter"/>
</dbReference>
<evidence type="ECO:0000313" key="2">
    <source>
        <dbReference type="Proteomes" id="UP000287651"/>
    </source>
</evidence>
<dbReference type="InterPro" id="IPR035309">
    <property type="entry name" value="PSME4"/>
</dbReference>
<dbReference type="GO" id="GO:0016504">
    <property type="term" value="F:peptidase activator activity"/>
    <property type="evidence" value="ECO:0007669"/>
    <property type="project" value="InterPro"/>
</dbReference>
<evidence type="ECO:0000313" key="1">
    <source>
        <dbReference type="EMBL" id="RRT69171.1"/>
    </source>
</evidence>
<dbReference type="GO" id="GO:0010499">
    <property type="term" value="P:proteasomal ubiquitin-independent protein catabolic process"/>
    <property type="evidence" value="ECO:0007669"/>
    <property type="project" value="TreeGrafter"/>
</dbReference>
<name>A0A426ZYZ0_ENSVE</name>
<evidence type="ECO:0008006" key="3">
    <source>
        <dbReference type="Google" id="ProtNLM"/>
    </source>
</evidence>
<dbReference type="GO" id="GO:0070628">
    <property type="term" value="F:proteasome binding"/>
    <property type="evidence" value="ECO:0007669"/>
    <property type="project" value="InterPro"/>
</dbReference>
<sequence>MVHYLSFVKAKSEVSPADVRQLVEFGLDLFHSSQNKLHVQVMMLMMLLKCMTLYVNHGSVRWGSVLVKLLMKHGKKLGLTVEWRPFYDCLTRTHFKSLEKRINQGLQFWVSDLCQSKEEPEEEKMRIRCCWIKECLDLWETLPNCQFWDIQWTSFLARCIKSCKAIDWEQFLPALFSRYLNMFEVPVSSGSGSYPFALEVPRNMKFLFSSKSGTPAKAIAKSIVSNFVYLLKPSSSAQEYFERLANLLEQYSFLTSYLTLWFSCISYHVSAGVGDFMIVGCSCFIPLRKVRRTCRTNFFVISRARSILVYGQTGTYWSAPGY</sequence>
<dbReference type="PANTHER" id="PTHR32170:SF3">
    <property type="entry name" value="PROTEASOME ACTIVATOR COMPLEX SUBUNIT 4"/>
    <property type="match status" value="1"/>
</dbReference>
<dbReference type="AlphaFoldDB" id="A0A426ZYZ0"/>
<dbReference type="EMBL" id="AMZH03004436">
    <property type="protein sequence ID" value="RRT69171.1"/>
    <property type="molecule type" value="Genomic_DNA"/>
</dbReference>
<proteinExistence type="predicted"/>